<gene>
    <name evidence="8" type="ORF">FMM08_02950</name>
</gene>
<reference evidence="8 9" key="1">
    <citation type="submission" date="2019-07" db="EMBL/GenBank/DDBJ databases">
        <title>Quadrisphaera sp. strain DD2A genome sequencing and assembly.</title>
        <authorList>
            <person name="Kim I."/>
        </authorList>
    </citation>
    <scope>NUCLEOTIDE SEQUENCE [LARGE SCALE GENOMIC DNA]</scope>
    <source>
        <strain evidence="8 9">DD2A</strain>
    </source>
</reference>
<keyword evidence="5 7" id="KW-0472">Membrane</keyword>
<dbReference type="CDD" id="cd06579">
    <property type="entry name" value="TM_PBP1_transp_AraH_like"/>
    <property type="match status" value="1"/>
</dbReference>
<proteinExistence type="predicted"/>
<sequence length="367" mass="36700">MRGRSMTTTDPTPRTEAPARASQTSPPGPSEVGRPGTRTGLAGLSGLGERYGLLLLVAGMAVVFSVLPESGEAFRSVGNARAIAANQGVGLVVALALLLPLAAGHFDFSVGAVAASSSLVTAALSAQHGLPLVVAVLVAVAFGAAVGAALGWLVAYLEVNPFISTLGAATLLGGAIFAYTGGLQITSGIPPQLTAVGSSQVLGVPVIAVVAAAVAVAVWLLTARTAFGRRLYAVGSNARATQLLGVDVRRTQLLAFVGSGTVAAVGGVLLLARQGAATSDSGMSMLFPALTAVLLGTIVVDLGRPSVPGTVIGILFVAVIVSGLALVGAPAWVSPVFNGAALLLAVGFARLARARRGPRRVRRARRA</sequence>
<feature type="region of interest" description="Disordered" evidence="6">
    <location>
        <begin position="1"/>
        <end position="39"/>
    </location>
</feature>
<protein>
    <submittedName>
        <fullName evidence="8">ABC transporter permease</fullName>
    </submittedName>
</protein>
<evidence type="ECO:0000313" key="9">
    <source>
        <dbReference type="Proteomes" id="UP000321234"/>
    </source>
</evidence>
<dbReference type="Proteomes" id="UP000321234">
    <property type="component" value="Unassembled WGS sequence"/>
</dbReference>
<comment type="subcellular location">
    <subcellularLocation>
        <location evidence="1">Cell membrane</location>
        <topology evidence="1">Multi-pass membrane protein</topology>
    </subcellularLocation>
</comment>
<feature type="transmembrane region" description="Helical" evidence="7">
    <location>
        <begin position="310"/>
        <end position="329"/>
    </location>
</feature>
<comment type="caution">
    <text evidence="8">The sequence shown here is derived from an EMBL/GenBank/DDBJ whole genome shotgun (WGS) entry which is preliminary data.</text>
</comment>
<keyword evidence="4 7" id="KW-1133">Transmembrane helix</keyword>
<evidence type="ECO:0000256" key="2">
    <source>
        <dbReference type="ARBA" id="ARBA00022475"/>
    </source>
</evidence>
<evidence type="ECO:0000313" key="8">
    <source>
        <dbReference type="EMBL" id="TXR58156.1"/>
    </source>
</evidence>
<feature type="transmembrane region" description="Helical" evidence="7">
    <location>
        <begin position="335"/>
        <end position="352"/>
    </location>
</feature>
<feature type="compositionally biased region" description="Polar residues" evidence="6">
    <location>
        <begin position="1"/>
        <end position="12"/>
    </location>
</feature>
<dbReference type="AlphaFoldDB" id="A0A5C8ZME7"/>
<feature type="transmembrane region" description="Helical" evidence="7">
    <location>
        <begin position="132"/>
        <end position="155"/>
    </location>
</feature>
<keyword evidence="9" id="KW-1185">Reference proteome</keyword>
<keyword evidence="2" id="KW-1003">Cell membrane</keyword>
<dbReference type="OrthoDB" id="3676653at2"/>
<feature type="transmembrane region" description="Helical" evidence="7">
    <location>
        <begin position="253"/>
        <end position="272"/>
    </location>
</feature>
<evidence type="ECO:0000256" key="5">
    <source>
        <dbReference type="ARBA" id="ARBA00023136"/>
    </source>
</evidence>
<dbReference type="GO" id="GO:0005886">
    <property type="term" value="C:plasma membrane"/>
    <property type="evidence" value="ECO:0007669"/>
    <property type="project" value="UniProtKB-SubCell"/>
</dbReference>
<dbReference type="EMBL" id="VKAC01000001">
    <property type="protein sequence ID" value="TXR58156.1"/>
    <property type="molecule type" value="Genomic_DNA"/>
</dbReference>
<evidence type="ECO:0000256" key="6">
    <source>
        <dbReference type="SAM" id="MobiDB-lite"/>
    </source>
</evidence>
<feature type="transmembrane region" description="Helical" evidence="7">
    <location>
        <begin position="284"/>
        <end position="303"/>
    </location>
</feature>
<accession>A0A5C8ZME7</accession>
<keyword evidence="3 7" id="KW-0812">Transmembrane</keyword>
<feature type="transmembrane region" description="Helical" evidence="7">
    <location>
        <begin position="162"/>
        <end position="181"/>
    </location>
</feature>
<dbReference type="Pfam" id="PF02653">
    <property type="entry name" value="BPD_transp_2"/>
    <property type="match status" value="1"/>
</dbReference>
<feature type="transmembrane region" description="Helical" evidence="7">
    <location>
        <begin position="201"/>
        <end position="221"/>
    </location>
</feature>
<evidence type="ECO:0000256" key="4">
    <source>
        <dbReference type="ARBA" id="ARBA00022989"/>
    </source>
</evidence>
<evidence type="ECO:0000256" key="1">
    <source>
        <dbReference type="ARBA" id="ARBA00004651"/>
    </source>
</evidence>
<dbReference type="GO" id="GO:0022857">
    <property type="term" value="F:transmembrane transporter activity"/>
    <property type="evidence" value="ECO:0007669"/>
    <property type="project" value="InterPro"/>
</dbReference>
<dbReference type="InterPro" id="IPR001851">
    <property type="entry name" value="ABC_transp_permease"/>
</dbReference>
<dbReference type="PANTHER" id="PTHR32196">
    <property type="entry name" value="ABC TRANSPORTER PERMEASE PROTEIN YPHD-RELATED-RELATED"/>
    <property type="match status" value="1"/>
</dbReference>
<evidence type="ECO:0000256" key="3">
    <source>
        <dbReference type="ARBA" id="ARBA00022692"/>
    </source>
</evidence>
<feature type="transmembrane region" description="Helical" evidence="7">
    <location>
        <begin position="80"/>
        <end position="99"/>
    </location>
</feature>
<evidence type="ECO:0000256" key="7">
    <source>
        <dbReference type="SAM" id="Phobius"/>
    </source>
</evidence>
<name>A0A5C8ZME7_9ACTN</name>
<organism evidence="8 9">
    <name type="scientific">Quadrisphaera setariae</name>
    <dbReference type="NCBI Taxonomy" id="2593304"/>
    <lineage>
        <taxon>Bacteria</taxon>
        <taxon>Bacillati</taxon>
        <taxon>Actinomycetota</taxon>
        <taxon>Actinomycetes</taxon>
        <taxon>Kineosporiales</taxon>
        <taxon>Kineosporiaceae</taxon>
        <taxon>Quadrisphaera</taxon>
    </lineage>
</organism>